<name>A0A1Y6IMW3_9VIBR</name>
<evidence type="ECO:0000313" key="7">
    <source>
        <dbReference type="Proteomes" id="UP000196125"/>
    </source>
</evidence>
<evidence type="ECO:0000313" key="8">
    <source>
        <dbReference type="Proteomes" id="UP001283366"/>
    </source>
</evidence>
<dbReference type="PROSITE" id="PS00041">
    <property type="entry name" value="HTH_ARAC_FAMILY_1"/>
    <property type="match status" value="1"/>
</dbReference>
<evidence type="ECO:0000256" key="1">
    <source>
        <dbReference type="ARBA" id="ARBA00023015"/>
    </source>
</evidence>
<reference evidence="5 8" key="2">
    <citation type="submission" date="2023-11" db="EMBL/GenBank/DDBJ databases">
        <title>Plant-associative lifestyle of Vibrio porteresiae and its evolutionary dynamics.</title>
        <authorList>
            <person name="Rameshkumar N."/>
            <person name="Kirti K."/>
        </authorList>
    </citation>
    <scope>NUCLEOTIDE SEQUENCE [LARGE SCALE GENOMIC DNA]</scope>
    <source>
        <strain evidence="5 8">MSSRF38</strain>
    </source>
</reference>
<dbReference type="InterPro" id="IPR009057">
    <property type="entry name" value="Homeodomain-like_sf"/>
</dbReference>
<dbReference type="InterPro" id="IPR009594">
    <property type="entry name" value="Tscrpt_reg_HTH_AraC_N"/>
</dbReference>
<dbReference type="PANTHER" id="PTHR43436:SF1">
    <property type="entry name" value="TRANSCRIPTIONAL REGULATORY PROTEIN"/>
    <property type="match status" value="1"/>
</dbReference>
<sequence length="302" mass="33976">MNDWIEKIRSQVEKYMVLGESVTLFSGVSVFASTGTTCPVSTLHEPMLCLVLQGAKEAIIGQNVLRYEMASFFVNSVELPIASRIIEASEHQPYIAINMTLDTDKLADIVTRFPGTLHQQEGNCYAVTPATETLLEPLWRLMTLLDIPDDIPFLFPMIDREILYRLLQGSQQSILRQIAGTDNRVMKVRQAIRWIRTHYARAIPIHVLAEESGMSLSSLHRHFRAATGMTPLQYQKTLRLQEARQLLVGGADVGDTAYKVGYESPSHFSREYTRMFGITPSVDAKQLRGRGVTPAEISHAPW</sequence>
<dbReference type="Pfam" id="PF12833">
    <property type="entry name" value="HTH_18"/>
    <property type="match status" value="1"/>
</dbReference>
<dbReference type="OrthoDB" id="34150at2"/>
<evidence type="ECO:0000256" key="3">
    <source>
        <dbReference type="ARBA" id="ARBA00023163"/>
    </source>
</evidence>
<dbReference type="SUPFAM" id="SSF46689">
    <property type="entry name" value="Homeodomain-like"/>
    <property type="match status" value="2"/>
</dbReference>
<keyword evidence="1" id="KW-0805">Transcription regulation</keyword>
<gene>
    <name evidence="6" type="primary">rhaS_1</name>
    <name evidence="5" type="ORF">SBX37_15245</name>
    <name evidence="6" type="ORF">VIM7927_00209</name>
</gene>
<protein>
    <submittedName>
        <fullName evidence="5">AraC family transcriptional regulator</fullName>
    </submittedName>
    <submittedName>
        <fullName evidence="6">HTH-type transcriptional activator RhaS</fullName>
    </submittedName>
</protein>
<dbReference type="Proteomes" id="UP000196125">
    <property type="component" value="Unassembled WGS sequence"/>
</dbReference>
<organism evidence="6 7">
    <name type="scientific">Vibrio mangrovi</name>
    <dbReference type="NCBI Taxonomy" id="474394"/>
    <lineage>
        <taxon>Bacteria</taxon>
        <taxon>Pseudomonadati</taxon>
        <taxon>Pseudomonadota</taxon>
        <taxon>Gammaproteobacteria</taxon>
        <taxon>Vibrionales</taxon>
        <taxon>Vibrionaceae</taxon>
        <taxon>Vibrio</taxon>
    </lineage>
</organism>
<dbReference type="AlphaFoldDB" id="A0A1Y6IMW3"/>
<proteinExistence type="predicted"/>
<evidence type="ECO:0000259" key="4">
    <source>
        <dbReference type="PROSITE" id="PS01124"/>
    </source>
</evidence>
<reference evidence="6 7" key="1">
    <citation type="submission" date="2017-05" db="EMBL/GenBank/DDBJ databases">
        <authorList>
            <person name="Song R."/>
            <person name="Chenine A.L."/>
            <person name="Ruprecht R.M."/>
        </authorList>
    </citation>
    <scope>NUCLEOTIDE SEQUENCE [LARGE SCALE GENOMIC DNA]</scope>
    <source>
        <strain evidence="6 7">CECT 7927</strain>
    </source>
</reference>
<dbReference type="GO" id="GO:0003700">
    <property type="term" value="F:DNA-binding transcription factor activity"/>
    <property type="evidence" value="ECO:0007669"/>
    <property type="project" value="InterPro"/>
</dbReference>
<dbReference type="SMART" id="SM00342">
    <property type="entry name" value="HTH_ARAC"/>
    <property type="match status" value="1"/>
</dbReference>
<keyword evidence="8" id="KW-1185">Reference proteome</keyword>
<dbReference type="GO" id="GO:0043565">
    <property type="term" value="F:sequence-specific DNA binding"/>
    <property type="evidence" value="ECO:0007669"/>
    <property type="project" value="InterPro"/>
</dbReference>
<keyword evidence="3" id="KW-0804">Transcription</keyword>
<accession>A0A1Y6IMW3</accession>
<keyword evidence="2" id="KW-0238">DNA-binding</keyword>
<feature type="domain" description="HTH araC/xylS-type" evidence="4">
    <location>
        <begin position="189"/>
        <end position="286"/>
    </location>
</feature>
<evidence type="ECO:0000313" key="5">
    <source>
        <dbReference type="EMBL" id="MDW6004215.1"/>
    </source>
</evidence>
<dbReference type="PROSITE" id="PS01124">
    <property type="entry name" value="HTH_ARAC_FAMILY_2"/>
    <property type="match status" value="1"/>
</dbReference>
<dbReference type="PANTHER" id="PTHR43436">
    <property type="entry name" value="ARAC-FAMILY TRANSCRIPTIONAL REGULATOR"/>
    <property type="match status" value="1"/>
</dbReference>
<evidence type="ECO:0000313" key="6">
    <source>
        <dbReference type="EMBL" id="SMR98987.1"/>
    </source>
</evidence>
<dbReference type="EMBL" id="FXXI01000001">
    <property type="protein sequence ID" value="SMR98987.1"/>
    <property type="molecule type" value="Genomic_DNA"/>
</dbReference>
<evidence type="ECO:0000256" key="2">
    <source>
        <dbReference type="ARBA" id="ARBA00023125"/>
    </source>
</evidence>
<dbReference type="EMBL" id="JAWRCO010000001">
    <property type="protein sequence ID" value="MDW6004215.1"/>
    <property type="molecule type" value="Genomic_DNA"/>
</dbReference>
<dbReference type="InterPro" id="IPR018060">
    <property type="entry name" value="HTH_AraC"/>
</dbReference>
<dbReference type="Pfam" id="PF06719">
    <property type="entry name" value="AraC_N"/>
    <property type="match status" value="1"/>
</dbReference>
<dbReference type="RefSeq" id="WP_087479061.1">
    <property type="nucleotide sequence ID" value="NZ_AP024883.1"/>
</dbReference>
<dbReference type="Proteomes" id="UP001283366">
    <property type="component" value="Unassembled WGS sequence"/>
</dbReference>
<dbReference type="InterPro" id="IPR018062">
    <property type="entry name" value="HTH_AraC-typ_CS"/>
</dbReference>
<dbReference type="Gene3D" id="1.10.10.60">
    <property type="entry name" value="Homeodomain-like"/>
    <property type="match status" value="2"/>
</dbReference>